<keyword evidence="3" id="KW-1185">Reference proteome</keyword>
<reference evidence="2" key="1">
    <citation type="submission" date="2022-06" db="EMBL/GenBank/DDBJ databases">
        <title>Uncovering the hologenomic basis of an extraordinary plant invasion.</title>
        <authorList>
            <person name="Bieker V.C."/>
            <person name="Martin M.D."/>
            <person name="Gilbert T."/>
            <person name="Hodgins K."/>
            <person name="Battlay P."/>
            <person name="Petersen B."/>
            <person name="Wilson J."/>
        </authorList>
    </citation>
    <scope>NUCLEOTIDE SEQUENCE</scope>
    <source>
        <strain evidence="2">AA19_3_7</strain>
        <tissue evidence="2">Leaf</tissue>
    </source>
</reference>
<evidence type="ECO:0000313" key="3">
    <source>
        <dbReference type="Proteomes" id="UP001206925"/>
    </source>
</evidence>
<proteinExistence type="predicted"/>
<name>A0AAD5C6F5_AMBAR</name>
<feature type="region of interest" description="Disordered" evidence="1">
    <location>
        <begin position="1"/>
        <end position="23"/>
    </location>
</feature>
<gene>
    <name evidence="2" type="ORF">M8C21_019548</name>
</gene>
<organism evidence="2 3">
    <name type="scientific">Ambrosia artemisiifolia</name>
    <name type="common">Common ragweed</name>
    <dbReference type="NCBI Taxonomy" id="4212"/>
    <lineage>
        <taxon>Eukaryota</taxon>
        <taxon>Viridiplantae</taxon>
        <taxon>Streptophyta</taxon>
        <taxon>Embryophyta</taxon>
        <taxon>Tracheophyta</taxon>
        <taxon>Spermatophyta</taxon>
        <taxon>Magnoliopsida</taxon>
        <taxon>eudicotyledons</taxon>
        <taxon>Gunneridae</taxon>
        <taxon>Pentapetalae</taxon>
        <taxon>asterids</taxon>
        <taxon>campanulids</taxon>
        <taxon>Asterales</taxon>
        <taxon>Asteraceae</taxon>
        <taxon>Asteroideae</taxon>
        <taxon>Heliantheae alliance</taxon>
        <taxon>Heliantheae</taxon>
        <taxon>Ambrosia</taxon>
    </lineage>
</organism>
<dbReference type="EMBL" id="JAMZMK010009346">
    <property type="protein sequence ID" value="KAI7736173.1"/>
    <property type="molecule type" value="Genomic_DNA"/>
</dbReference>
<comment type="caution">
    <text evidence="2">The sequence shown here is derived from an EMBL/GenBank/DDBJ whole genome shotgun (WGS) entry which is preliminary data.</text>
</comment>
<accession>A0AAD5C6F5</accession>
<dbReference type="Proteomes" id="UP001206925">
    <property type="component" value="Unassembled WGS sequence"/>
</dbReference>
<evidence type="ECO:0000313" key="2">
    <source>
        <dbReference type="EMBL" id="KAI7736173.1"/>
    </source>
</evidence>
<sequence length="23" mass="2697">MSLVRVRASRLPAFHRRPPPKQP</sequence>
<protein>
    <submittedName>
        <fullName evidence="2">Uncharacterized protein</fullName>
    </submittedName>
</protein>
<feature type="compositionally biased region" description="Basic residues" evidence="1">
    <location>
        <begin position="13"/>
        <end position="23"/>
    </location>
</feature>
<evidence type="ECO:0000256" key="1">
    <source>
        <dbReference type="SAM" id="MobiDB-lite"/>
    </source>
</evidence>
<dbReference type="AlphaFoldDB" id="A0AAD5C6F5"/>